<dbReference type="AlphaFoldDB" id="A0AAD8L1W3"/>
<protein>
    <submittedName>
        <fullName evidence="1">Uncharacterized protein</fullName>
    </submittedName>
</protein>
<organism evidence="1 2">
    <name type="scientific">Tagetes erecta</name>
    <name type="common">African marigold</name>
    <dbReference type="NCBI Taxonomy" id="13708"/>
    <lineage>
        <taxon>Eukaryota</taxon>
        <taxon>Viridiplantae</taxon>
        <taxon>Streptophyta</taxon>
        <taxon>Embryophyta</taxon>
        <taxon>Tracheophyta</taxon>
        <taxon>Spermatophyta</taxon>
        <taxon>Magnoliopsida</taxon>
        <taxon>eudicotyledons</taxon>
        <taxon>Gunneridae</taxon>
        <taxon>Pentapetalae</taxon>
        <taxon>asterids</taxon>
        <taxon>campanulids</taxon>
        <taxon>Asterales</taxon>
        <taxon>Asteraceae</taxon>
        <taxon>Asteroideae</taxon>
        <taxon>Heliantheae alliance</taxon>
        <taxon>Tageteae</taxon>
        <taxon>Tagetes</taxon>
    </lineage>
</organism>
<gene>
    <name evidence="1" type="ORF">QVD17_10807</name>
</gene>
<proteinExistence type="predicted"/>
<comment type="caution">
    <text evidence="1">The sequence shown here is derived from an EMBL/GenBank/DDBJ whole genome shotgun (WGS) entry which is preliminary data.</text>
</comment>
<reference evidence="1" key="1">
    <citation type="journal article" date="2023" name="bioRxiv">
        <title>Improved chromosome-level genome assembly for marigold (Tagetes erecta).</title>
        <authorList>
            <person name="Jiang F."/>
            <person name="Yuan L."/>
            <person name="Wang S."/>
            <person name="Wang H."/>
            <person name="Xu D."/>
            <person name="Wang A."/>
            <person name="Fan W."/>
        </authorList>
    </citation>
    <scope>NUCLEOTIDE SEQUENCE</scope>
    <source>
        <strain evidence="1">WSJ</strain>
        <tissue evidence="1">Leaf</tissue>
    </source>
</reference>
<name>A0AAD8L1W3_TARER</name>
<sequence>MLTRLMLLPETNWGKRSVVVDVKDGVEIIIAIIIIVINNKTLRQELQGLQGKPWHDAIQNFIVSYKALKNMINDAGLSWEELWMNDNDVAKIRPVLNKEALQKLAGHPLSDTCGIPVGSKRKHSADADSMHVPLLIEGSSTSKKRKSSLVDLQEYEANIKPQPKTKTLTYQSLSSSLLPCRR</sequence>
<evidence type="ECO:0000313" key="1">
    <source>
        <dbReference type="EMBL" id="KAK1433889.1"/>
    </source>
</evidence>
<accession>A0AAD8L1W3</accession>
<keyword evidence="2" id="KW-1185">Reference proteome</keyword>
<dbReference type="EMBL" id="JAUHHV010000002">
    <property type="protein sequence ID" value="KAK1433889.1"/>
    <property type="molecule type" value="Genomic_DNA"/>
</dbReference>
<evidence type="ECO:0000313" key="2">
    <source>
        <dbReference type="Proteomes" id="UP001229421"/>
    </source>
</evidence>
<dbReference type="Proteomes" id="UP001229421">
    <property type="component" value="Unassembled WGS sequence"/>
</dbReference>